<accession>A0ABV7HDR1</accession>
<reference evidence="3" key="1">
    <citation type="journal article" date="2019" name="Int. J. Syst. Evol. Microbiol.">
        <title>The Global Catalogue of Microorganisms (GCM) 10K type strain sequencing project: providing services to taxonomists for standard genome sequencing and annotation.</title>
        <authorList>
            <consortium name="The Broad Institute Genomics Platform"/>
            <consortium name="The Broad Institute Genome Sequencing Center for Infectious Disease"/>
            <person name="Wu L."/>
            <person name="Ma J."/>
        </authorList>
    </citation>
    <scope>NUCLEOTIDE SEQUENCE [LARGE SCALE GENOMIC DNA]</scope>
    <source>
        <strain evidence="3">KCTC 52438</strain>
    </source>
</reference>
<comment type="caution">
    <text evidence="2">The sequence shown here is derived from an EMBL/GenBank/DDBJ whole genome shotgun (WGS) entry which is preliminary data.</text>
</comment>
<evidence type="ECO:0000313" key="3">
    <source>
        <dbReference type="Proteomes" id="UP001595476"/>
    </source>
</evidence>
<dbReference type="EMBL" id="JBHRSZ010000002">
    <property type="protein sequence ID" value="MFC3150849.1"/>
    <property type="molecule type" value="Genomic_DNA"/>
</dbReference>
<proteinExistence type="predicted"/>
<keyword evidence="1" id="KW-1133">Transmembrane helix</keyword>
<dbReference type="RefSeq" id="WP_386718408.1">
    <property type="nucleotide sequence ID" value="NZ_JBHRSZ010000002.1"/>
</dbReference>
<keyword evidence="1" id="KW-0812">Transmembrane</keyword>
<keyword evidence="3" id="KW-1185">Reference proteome</keyword>
<sequence length="311" mass="35073">MVILPKGTFDLPWCYGLMAMFGVFALSLFMVRPAWAEAPSVFVESELTVGYDDNLSQAERERDTIEDHFAEGKLGLLYNHKINFHAAASVKGFLSGIAYETAKNMSRGSAGVEASVRYQPEFGFLSPFYRFTVTAQIDEYESDQRDSDLIKAQLVATKRMTDQMTASLGTEYRYRNSDGSVWDTDDWRFFLNGDLMLTKQLAFYSTYSFLKGDVTSSAQVVFCNGVVADDIYGLIQSSTELETDEALSEDFCGEWVAYRLDATTNAIITGFNYGFGRSWSLDASMLWASVNGEGDNDYYRRIYRLSVLARF</sequence>
<evidence type="ECO:0000256" key="1">
    <source>
        <dbReference type="SAM" id="Phobius"/>
    </source>
</evidence>
<protein>
    <submittedName>
        <fullName evidence="2">Uncharacterized protein</fullName>
    </submittedName>
</protein>
<gene>
    <name evidence="2" type="ORF">ACFOEK_07405</name>
</gene>
<organism evidence="2 3">
    <name type="scientific">Litoribrevibacter euphylliae</name>
    <dbReference type="NCBI Taxonomy" id="1834034"/>
    <lineage>
        <taxon>Bacteria</taxon>
        <taxon>Pseudomonadati</taxon>
        <taxon>Pseudomonadota</taxon>
        <taxon>Gammaproteobacteria</taxon>
        <taxon>Oceanospirillales</taxon>
        <taxon>Oceanospirillaceae</taxon>
        <taxon>Litoribrevibacter</taxon>
    </lineage>
</organism>
<feature type="transmembrane region" description="Helical" evidence="1">
    <location>
        <begin position="12"/>
        <end position="31"/>
    </location>
</feature>
<name>A0ABV7HDR1_9GAMM</name>
<dbReference type="SUPFAM" id="SSF56935">
    <property type="entry name" value="Porins"/>
    <property type="match status" value="1"/>
</dbReference>
<evidence type="ECO:0000313" key="2">
    <source>
        <dbReference type="EMBL" id="MFC3150849.1"/>
    </source>
</evidence>
<dbReference type="Proteomes" id="UP001595476">
    <property type="component" value="Unassembled WGS sequence"/>
</dbReference>
<keyword evidence="1" id="KW-0472">Membrane</keyword>